<dbReference type="AlphaFoldDB" id="A0A5K3FUR0"/>
<proteinExistence type="predicted"/>
<dbReference type="WBParaSite" id="MCU_011929-RA">
    <property type="protein sequence ID" value="MCU_011929-RA"/>
    <property type="gene ID" value="MCU_011929"/>
</dbReference>
<evidence type="ECO:0000313" key="1">
    <source>
        <dbReference type="WBParaSite" id="MCU_011929-RA"/>
    </source>
</evidence>
<name>A0A5K3FUR0_MESCO</name>
<reference evidence="1" key="1">
    <citation type="submission" date="2019-11" db="UniProtKB">
        <authorList>
            <consortium name="WormBaseParasite"/>
        </authorList>
    </citation>
    <scope>IDENTIFICATION</scope>
</reference>
<organism evidence="1">
    <name type="scientific">Mesocestoides corti</name>
    <name type="common">Flatworm</name>
    <dbReference type="NCBI Taxonomy" id="53468"/>
    <lineage>
        <taxon>Eukaryota</taxon>
        <taxon>Metazoa</taxon>
        <taxon>Spiralia</taxon>
        <taxon>Lophotrochozoa</taxon>
        <taxon>Platyhelminthes</taxon>
        <taxon>Cestoda</taxon>
        <taxon>Eucestoda</taxon>
        <taxon>Cyclophyllidea</taxon>
        <taxon>Mesocestoididae</taxon>
        <taxon>Mesocestoides</taxon>
    </lineage>
</organism>
<protein>
    <submittedName>
        <fullName evidence="1">Secreted protein</fullName>
    </submittedName>
</protein>
<sequence>MSGVREKPGSINILVLVVLFSRRQVPRRCNGDGNLVSGLALSLRSVIQCPRDTTQPKSHPQSHDVANMACFSPSINGITPKLLLSVTHIH</sequence>
<accession>A0A5K3FUR0</accession>